<dbReference type="InterPro" id="IPR044929">
    <property type="entry name" value="DNA/RNA_non-sp_Endonuclease_sf"/>
</dbReference>
<dbReference type="PANTHER" id="PTHR21472">
    <property type="entry name" value="ENDONUCLEASE DOMAIN-CONTAINING 1 PROTEIN ENDOD1"/>
    <property type="match status" value="1"/>
</dbReference>
<dbReference type="GO" id="GO:0016787">
    <property type="term" value="F:hydrolase activity"/>
    <property type="evidence" value="ECO:0007669"/>
    <property type="project" value="InterPro"/>
</dbReference>
<dbReference type="SUPFAM" id="SSF54060">
    <property type="entry name" value="His-Me finger endonucleases"/>
    <property type="match status" value="1"/>
</dbReference>
<dbReference type="Ensembl" id="ENSSTUT00000064176.1">
    <property type="protein sequence ID" value="ENSSTUP00000060829.1"/>
    <property type="gene ID" value="ENSSTUG00000026399.1"/>
</dbReference>
<keyword evidence="1" id="KW-0472">Membrane</keyword>
<proteinExistence type="predicted"/>
<dbReference type="SMART" id="SM00477">
    <property type="entry name" value="NUC"/>
    <property type="match status" value="1"/>
</dbReference>
<dbReference type="GO" id="GO:0046872">
    <property type="term" value="F:metal ion binding"/>
    <property type="evidence" value="ECO:0007669"/>
    <property type="project" value="InterPro"/>
</dbReference>
<dbReference type="OMA" id="FILPQYP"/>
<dbReference type="SMART" id="SM00892">
    <property type="entry name" value="Endonuclease_NS"/>
    <property type="match status" value="1"/>
</dbReference>
<keyword evidence="5" id="KW-1185">Reference proteome</keyword>
<dbReference type="InterPro" id="IPR044925">
    <property type="entry name" value="His-Me_finger_sf"/>
</dbReference>
<feature type="domain" description="DNA/RNA non-specific endonuclease/pyrophosphatase/phosphodiesterase" evidence="3">
    <location>
        <begin position="157"/>
        <end position="369"/>
    </location>
</feature>
<evidence type="ECO:0000313" key="5">
    <source>
        <dbReference type="Proteomes" id="UP000472277"/>
    </source>
</evidence>
<accession>A0A674AN37</accession>
<reference evidence="4" key="1">
    <citation type="submission" date="2025-08" db="UniProtKB">
        <authorList>
            <consortium name="Ensembl"/>
        </authorList>
    </citation>
    <scope>IDENTIFICATION</scope>
</reference>
<dbReference type="InterPro" id="IPR020821">
    <property type="entry name" value="ENPP1-3/EXOG-like_nuc-like"/>
</dbReference>
<sequence length="376" mass="42941">YVYLYYHSTLCVFILPQYPLICVFILPQYPLICVFILPQYPLICVFILPQYPLCVFILPQYPLICVFILPQYPTRSCLQSFQFITVLSLVGWRPEEGDVLPVSKACLRSHVVEKFSDVPQCKKFFLEGTTPNLPGILVDGTVQNQNRYKPICQKYKNVYRFATLYDTTNRIPVFSAYTFTGNTTGRPKDPWMIEPGLDAEMQESVEGKSLQAVNNDYKNSIKKKDVNRGHLFPCSHAHNLDTQKSTFTLTNIVPQDVNFNNGSWREMEENVRGTLVENCKDANDQIKAYVVTGAVPNNNKVKLNNRVNIPGLMWTAYCCENKKYQKNKKWMAGAHWGKNKKGEGALGQQTLGKLEEMLNGKHKDGPVKVFPTNCPR</sequence>
<dbReference type="InterPro" id="IPR039015">
    <property type="entry name" value="ENDOD1"/>
</dbReference>
<dbReference type="Pfam" id="PF01223">
    <property type="entry name" value="Endonuclease_NS"/>
    <property type="match status" value="1"/>
</dbReference>
<organism evidence="4 5">
    <name type="scientific">Salmo trutta</name>
    <name type="common">Brown trout</name>
    <dbReference type="NCBI Taxonomy" id="8032"/>
    <lineage>
        <taxon>Eukaryota</taxon>
        <taxon>Metazoa</taxon>
        <taxon>Chordata</taxon>
        <taxon>Craniata</taxon>
        <taxon>Vertebrata</taxon>
        <taxon>Euteleostomi</taxon>
        <taxon>Actinopterygii</taxon>
        <taxon>Neopterygii</taxon>
        <taxon>Teleostei</taxon>
        <taxon>Protacanthopterygii</taxon>
        <taxon>Salmoniformes</taxon>
        <taxon>Salmonidae</taxon>
        <taxon>Salmoninae</taxon>
        <taxon>Salmo</taxon>
    </lineage>
</organism>
<dbReference type="GO" id="GO:0003676">
    <property type="term" value="F:nucleic acid binding"/>
    <property type="evidence" value="ECO:0007669"/>
    <property type="project" value="InterPro"/>
</dbReference>
<dbReference type="PANTHER" id="PTHR21472:SF15">
    <property type="entry name" value="ENDONUCLEASE DOMAIN-CONTAINING 1 PROTEIN-RELATED"/>
    <property type="match status" value="1"/>
</dbReference>
<dbReference type="InterPro" id="IPR001604">
    <property type="entry name" value="Endo_G_ENPP1-like_dom"/>
</dbReference>
<dbReference type="Proteomes" id="UP000472277">
    <property type="component" value="Chromosome 5"/>
</dbReference>
<dbReference type="InParanoid" id="A0A674AN37"/>
<reference evidence="4" key="2">
    <citation type="submission" date="2025-09" db="UniProtKB">
        <authorList>
            <consortium name="Ensembl"/>
        </authorList>
    </citation>
    <scope>IDENTIFICATION</scope>
</reference>
<keyword evidence="1" id="KW-0812">Transmembrane</keyword>
<dbReference type="GeneTree" id="ENSGT01030000234592"/>
<name>A0A674AN37_SALTR</name>
<feature type="domain" description="ENPP1-3/EXOG-like endonuclease/phosphodiesterase" evidence="2">
    <location>
        <begin position="158"/>
        <end position="366"/>
    </location>
</feature>
<evidence type="ECO:0000259" key="3">
    <source>
        <dbReference type="SMART" id="SM00892"/>
    </source>
</evidence>
<evidence type="ECO:0000256" key="1">
    <source>
        <dbReference type="SAM" id="Phobius"/>
    </source>
</evidence>
<feature type="transmembrane region" description="Helical" evidence="1">
    <location>
        <begin position="6"/>
        <end position="26"/>
    </location>
</feature>
<protein>
    <submittedName>
        <fullName evidence="4">Uncharacterized protein</fullName>
    </submittedName>
</protein>
<dbReference type="Gene3D" id="3.40.570.10">
    <property type="entry name" value="Extracellular Endonuclease, subunit A"/>
    <property type="match status" value="1"/>
</dbReference>
<keyword evidence="1" id="KW-1133">Transmembrane helix</keyword>
<evidence type="ECO:0000313" key="4">
    <source>
        <dbReference type="Ensembl" id="ENSSTUP00000060829.1"/>
    </source>
</evidence>
<dbReference type="AlphaFoldDB" id="A0A674AN37"/>
<evidence type="ECO:0000259" key="2">
    <source>
        <dbReference type="SMART" id="SM00477"/>
    </source>
</evidence>